<dbReference type="Pfam" id="PF07729">
    <property type="entry name" value="FCD"/>
    <property type="match status" value="1"/>
</dbReference>
<dbReference type="InterPro" id="IPR008920">
    <property type="entry name" value="TF_FadR/GntR_C"/>
</dbReference>
<name>A0A6N1ARQ6_9PROT</name>
<evidence type="ECO:0000313" key="6">
    <source>
        <dbReference type="Proteomes" id="UP000509702"/>
    </source>
</evidence>
<evidence type="ECO:0000256" key="2">
    <source>
        <dbReference type="ARBA" id="ARBA00023125"/>
    </source>
</evidence>
<dbReference type="RefSeq" id="WP_149199621.1">
    <property type="nucleotide sequence ID" value="NZ_BSOV01000002.1"/>
</dbReference>
<reference evidence="5 6" key="1">
    <citation type="submission" date="2020-06" db="EMBL/GenBank/DDBJ databases">
        <title>Complete genome of Azosprillum oryzae KACC14407.</title>
        <authorList>
            <person name="Kim M."/>
            <person name="Park Y.-J."/>
            <person name="Shin J.-H."/>
        </authorList>
    </citation>
    <scope>NUCLEOTIDE SEQUENCE [LARGE SCALE GENOMIC DNA]</scope>
    <source>
        <strain evidence="5 6">KACC 14407</strain>
        <plasmid evidence="5 6">unnamed6</plasmid>
    </source>
</reference>
<proteinExistence type="predicted"/>
<dbReference type="AlphaFoldDB" id="A0A6N1ARQ6"/>
<keyword evidence="3" id="KW-0804">Transcription</keyword>
<dbReference type="Gene3D" id="1.20.120.530">
    <property type="entry name" value="GntR ligand-binding domain-like"/>
    <property type="match status" value="1"/>
</dbReference>
<protein>
    <submittedName>
        <fullName evidence="5">FCD domain-containing protein</fullName>
    </submittedName>
</protein>
<dbReference type="SUPFAM" id="SSF48008">
    <property type="entry name" value="GntR ligand-binding domain-like"/>
    <property type="match status" value="1"/>
</dbReference>
<dbReference type="Proteomes" id="UP000509702">
    <property type="component" value="Plasmid unnamed6"/>
</dbReference>
<keyword evidence="1" id="KW-0805">Transcription regulation</keyword>
<geneLocation type="plasmid" evidence="5 6">
    <name>unnamed6</name>
</geneLocation>
<accession>A0A6N1ARQ6</accession>
<dbReference type="InterPro" id="IPR011711">
    <property type="entry name" value="GntR_C"/>
</dbReference>
<dbReference type="InterPro" id="IPR000524">
    <property type="entry name" value="Tscrpt_reg_HTH_GntR"/>
</dbReference>
<feature type="domain" description="HTH gntR-type" evidence="4">
    <location>
        <begin position="19"/>
        <end position="86"/>
    </location>
</feature>
<dbReference type="GO" id="GO:0003700">
    <property type="term" value="F:DNA-binding transcription factor activity"/>
    <property type="evidence" value="ECO:0007669"/>
    <property type="project" value="InterPro"/>
</dbReference>
<dbReference type="Pfam" id="PF00392">
    <property type="entry name" value="GntR"/>
    <property type="match status" value="1"/>
</dbReference>
<dbReference type="CDD" id="cd07377">
    <property type="entry name" value="WHTH_GntR"/>
    <property type="match status" value="1"/>
</dbReference>
<dbReference type="Gene3D" id="1.10.10.10">
    <property type="entry name" value="Winged helix-like DNA-binding domain superfamily/Winged helix DNA-binding domain"/>
    <property type="match status" value="1"/>
</dbReference>
<dbReference type="SUPFAM" id="SSF46785">
    <property type="entry name" value="Winged helix' DNA-binding domain"/>
    <property type="match status" value="1"/>
</dbReference>
<dbReference type="SMART" id="SM00895">
    <property type="entry name" value="FCD"/>
    <property type="match status" value="1"/>
</dbReference>
<keyword evidence="6" id="KW-1185">Reference proteome</keyword>
<dbReference type="PANTHER" id="PTHR43537:SF49">
    <property type="entry name" value="TRANSCRIPTIONAL REGULATORY PROTEIN"/>
    <property type="match status" value="1"/>
</dbReference>
<keyword evidence="5" id="KW-0614">Plasmid</keyword>
<dbReference type="SMART" id="SM00345">
    <property type="entry name" value="HTH_GNTR"/>
    <property type="match status" value="1"/>
</dbReference>
<gene>
    <name evidence="5" type="ORF">HUE56_26100</name>
</gene>
<dbReference type="PRINTS" id="PR00035">
    <property type="entry name" value="HTHGNTR"/>
</dbReference>
<organism evidence="5 6">
    <name type="scientific">Azospirillum oryzae</name>
    <dbReference type="NCBI Taxonomy" id="286727"/>
    <lineage>
        <taxon>Bacteria</taxon>
        <taxon>Pseudomonadati</taxon>
        <taxon>Pseudomonadota</taxon>
        <taxon>Alphaproteobacteria</taxon>
        <taxon>Rhodospirillales</taxon>
        <taxon>Azospirillaceae</taxon>
        <taxon>Azospirillum</taxon>
    </lineage>
</organism>
<dbReference type="EMBL" id="CP054621">
    <property type="protein sequence ID" value="QKS53968.1"/>
    <property type="molecule type" value="Genomic_DNA"/>
</dbReference>
<dbReference type="InterPro" id="IPR036388">
    <property type="entry name" value="WH-like_DNA-bd_sf"/>
</dbReference>
<dbReference type="GO" id="GO:0003677">
    <property type="term" value="F:DNA binding"/>
    <property type="evidence" value="ECO:0007669"/>
    <property type="project" value="UniProtKB-KW"/>
</dbReference>
<sequence>MPRTVIADNAAPLERAPTEPLVEAIGQRVERMIINGEIPAGGKLNEYALAQQFQVSRTALREAVRTLERSGLVTILPNRGVFVRRVSLKEALDLFDVRAGLARTAGRLIAARATDAQIADLTSLHATMIAAWEARDVSRYYALNQTFHSLLMACSGNERLASLYEMLSNELHLFRRRNLGNSAQLEVSIQDHAKILDGITAHDPGKTERAFERHILMGKQRMLDTLSAQPEE</sequence>
<dbReference type="KEGG" id="aoz:HUE56_26100"/>
<evidence type="ECO:0000256" key="3">
    <source>
        <dbReference type="ARBA" id="ARBA00023163"/>
    </source>
</evidence>
<evidence type="ECO:0000256" key="1">
    <source>
        <dbReference type="ARBA" id="ARBA00023015"/>
    </source>
</evidence>
<dbReference type="PROSITE" id="PS50949">
    <property type="entry name" value="HTH_GNTR"/>
    <property type="match status" value="1"/>
</dbReference>
<evidence type="ECO:0000313" key="5">
    <source>
        <dbReference type="EMBL" id="QKS53968.1"/>
    </source>
</evidence>
<dbReference type="OrthoDB" id="9789310at2"/>
<dbReference type="PANTHER" id="PTHR43537">
    <property type="entry name" value="TRANSCRIPTIONAL REGULATOR, GNTR FAMILY"/>
    <property type="match status" value="1"/>
</dbReference>
<dbReference type="InterPro" id="IPR036390">
    <property type="entry name" value="WH_DNA-bd_sf"/>
</dbReference>
<evidence type="ECO:0000259" key="4">
    <source>
        <dbReference type="PROSITE" id="PS50949"/>
    </source>
</evidence>
<keyword evidence="2" id="KW-0238">DNA-binding</keyword>